<dbReference type="Proteomes" id="UP001610728">
    <property type="component" value="Unassembled WGS sequence"/>
</dbReference>
<dbReference type="SUPFAM" id="SSF47954">
    <property type="entry name" value="Cyclin-like"/>
    <property type="match status" value="1"/>
</dbReference>
<dbReference type="InterPro" id="IPR006671">
    <property type="entry name" value="Cyclin_N"/>
</dbReference>
<feature type="compositionally biased region" description="Polar residues" evidence="1">
    <location>
        <begin position="258"/>
        <end position="289"/>
    </location>
</feature>
<organism evidence="3 4">
    <name type="scientific">Ceratocystis lukuohia</name>
    <dbReference type="NCBI Taxonomy" id="2019550"/>
    <lineage>
        <taxon>Eukaryota</taxon>
        <taxon>Fungi</taxon>
        <taxon>Dikarya</taxon>
        <taxon>Ascomycota</taxon>
        <taxon>Pezizomycotina</taxon>
        <taxon>Sordariomycetes</taxon>
        <taxon>Hypocreomycetidae</taxon>
        <taxon>Microascales</taxon>
        <taxon>Ceratocystidaceae</taxon>
        <taxon>Ceratocystis</taxon>
    </lineage>
</organism>
<feature type="region of interest" description="Disordered" evidence="1">
    <location>
        <begin position="211"/>
        <end position="237"/>
    </location>
</feature>
<dbReference type="CDD" id="cd20557">
    <property type="entry name" value="CYCLIN_ScPCL1-like"/>
    <property type="match status" value="1"/>
</dbReference>
<dbReference type="InterPro" id="IPR036915">
    <property type="entry name" value="Cyclin-like_sf"/>
</dbReference>
<gene>
    <name evidence="3" type="ORF">HOO65_020864</name>
</gene>
<feature type="compositionally biased region" description="Low complexity" evidence="1">
    <location>
        <begin position="290"/>
        <end position="307"/>
    </location>
</feature>
<dbReference type="EMBL" id="JABSNW010000002">
    <property type="protein sequence ID" value="KAL2890322.1"/>
    <property type="molecule type" value="Genomic_DNA"/>
</dbReference>
<feature type="region of interest" description="Disordered" evidence="1">
    <location>
        <begin position="258"/>
        <end position="317"/>
    </location>
</feature>
<evidence type="ECO:0000256" key="1">
    <source>
        <dbReference type="SAM" id="MobiDB-lite"/>
    </source>
</evidence>
<evidence type="ECO:0000313" key="4">
    <source>
        <dbReference type="Proteomes" id="UP001610728"/>
    </source>
</evidence>
<evidence type="ECO:0000259" key="2">
    <source>
        <dbReference type="Pfam" id="PF00134"/>
    </source>
</evidence>
<dbReference type="RefSeq" id="XP_070861502.1">
    <property type="nucleotide sequence ID" value="XM_071000179.1"/>
</dbReference>
<comment type="caution">
    <text evidence="3">The sequence shown here is derived from an EMBL/GenBank/DDBJ whole genome shotgun (WGS) entry which is preliminary data.</text>
</comment>
<feature type="domain" description="Cyclin N-terminal" evidence="2">
    <location>
        <begin position="82"/>
        <end position="185"/>
    </location>
</feature>
<dbReference type="Pfam" id="PF00134">
    <property type="entry name" value="Cyclin_N"/>
    <property type="match status" value="1"/>
</dbReference>
<proteinExistence type="predicted"/>
<dbReference type="PANTHER" id="PTHR15615:SF10">
    <property type="entry name" value="PHO85 CYCLIN-2-RELATED"/>
    <property type="match status" value="1"/>
</dbReference>
<name>A0ABR4MPV2_9PEZI</name>
<accession>A0ABR4MPV2</accession>
<dbReference type="PANTHER" id="PTHR15615">
    <property type="match status" value="1"/>
</dbReference>
<dbReference type="GeneID" id="98116497"/>
<protein>
    <submittedName>
        <fullName evidence="3">PHO85 cyclin-1</fullName>
    </submittedName>
</protein>
<evidence type="ECO:0000313" key="3">
    <source>
        <dbReference type="EMBL" id="KAL2890322.1"/>
    </source>
</evidence>
<reference evidence="3 4" key="1">
    <citation type="submission" date="2020-05" db="EMBL/GenBank/DDBJ databases">
        <title>Ceratocystis lukuohia genome.</title>
        <authorList>
            <person name="Harrington T.C."/>
            <person name="Kim K."/>
            <person name="Mayers C.G."/>
        </authorList>
    </citation>
    <scope>NUCLEOTIDE SEQUENCE [LARGE SCALE GENOMIC DNA]</scope>
    <source>
        <strain evidence="3 4">C4212</strain>
    </source>
</reference>
<dbReference type="Gene3D" id="1.10.472.10">
    <property type="entry name" value="Cyclin-like"/>
    <property type="match status" value="1"/>
</dbReference>
<keyword evidence="4" id="KW-1185">Reference proteome</keyword>
<feature type="region of interest" description="Disordered" evidence="1">
    <location>
        <begin position="352"/>
        <end position="373"/>
    </location>
</feature>
<dbReference type="InterPro" id="IPR013922">
    <property type="entry name" value="Cyclin_PHO80-like"/>
</dbReference>
<sequence>MDPSVVRPVASDELNAAALEQFIYQPVTTTMIAYLAQAAHNVIVCDPNLMPAPIPDCSGPSDKPTATAMVVGPQDGALPSLEAFITKLVVSSKVHVPTLMSSLVYLNRLRSKLQPMARGLRCTAHRVFLAALILTAKYLNDSSPRNKYWANYSNMCGENFDFGLSRKEVNLMENQLLSLLEWDLRISPEDLYAELDFFLDPIRQQIADRRKRRAERKRAQQEDRRRKEEEDRRRKEEEAATLLAIRELEREQYYRSYANQMPSPPSSRGHSCTRPTTASGEYFHSSNDASSPPGLSYNSSGSSSTSSRATTPLDGSTDEEAYIYVNSGSAQSPVEVYESPLMSTKIRKAPSNYSALELNDPNSFDPRDLPKPKRARRARGVFGRMFSNSTATM</sequence>
<feature type="compositionally biased region" description="Basic and acidic residues" evidence="1">
    <location>
        <begin position="217"/>
        <end position="237"/>
    </location>
</feature>